<organism evidence="1 2">
    <name type="scientific">Salarias fasciatus</name>
    <name type="common">Jewelled blenny</name>
    <name type="synonym">Blennius fasciatus</name>
    <dbReference type="NCBI Taxonomy" id="181472"/>
    <lineage>
        <taxon>Eukaryota</taxon>
        <taxon>Metazoa</taxon>
        <taxon>Chordata</taxon>
        <taxon>Craniata</taxon>
        <taxon>Vertebrata</taxon>
        <taxon>Euteleostomi</taxon>
        <taxon>Actinopterygii</taxon>
        <taxon>Neopterygii</taxon>
        <taxon>Teleostei</taxon>
        <taxon>Neoteleostei</taxon>
        <taxon>Acanthomorphata</taxon>
        <taxon>Ovalentaria</taxon>
        <taxon>Blenniimorphae</taxon>
        <taxon>Blenniiformes</taxon>
        <taxon>Blennioidei</taxon>
        <taxon>Blenniidae</taxon>
        <taxon>Salariinae</taxon>
        <taxon>Salarias</taxon>
    </lineage>
</organism>
<reference evidence="1" key="1">
    <citation type="submission" date="2019-06" db="EMBL/GenBank/DDBJ databases">
        <authorList>
            <consortium name="Wellcome Sanger Institute Data Sharing"/>
        </authorList>
    </citation>
    <scope>NUCLEOTIDE SEQUENCE [LARGE SCALE GENOMIC DNA]</scope>
</reference>
<evidence type="ECO:0000313" key="1">
    <source>
        <dbReference type="Ensembl" id="ENSSFAP00005008886.1"/>
    </source>
</evidence>
<name>A0A672FPL0_SALFA</name>
<keyword evidence="2" id="KW-1185">Reference proteome</keyword>
<dbReference type="InParanoid" id="A0A672FPL0"/>
<reference evidence="1" key="3">
    <citation type="submission" date="2025-09" db="UniProtKB">
        <authorList>
            <consortium name="Ensembl"/>
        </authorList>
    </citation>
    <scope>IDENTIFICATION</scope>
</reference>
<dbReference type="Proteomes" id="UP000472267">
    <property type="component" value="Chromosome 8"/>
</dbReference>
<dbReference type="Ensembl" id="ENSSFAT00005009313.1">
    <property type="protein sequence ID" value="ENSSFAP00005008886.1"/>
    <property type="gene ID" value="ENSSFAG00005005154.1"/>
</dbReference>
<accession>A0A672FPL0</accession>
<sequence>MNSHGFPDDQSILDQFSDLLTCVCIGNLIGLVGVQPHLLLAAAQDAGQKSSSFIGGNKLSNNLSLCCVCFHSICGHFVSFRSFAFVSIVF</sequence>
<reference evidence="1" key="2">
    <citation type="submission" date="2025-08" db="UniProtKB">
        <authorList>
            <consortium name="Ensembl"/>
        </authorList>
    </citation>
    <scope>IDENTIFICATION</scope>
</reference>
<protein>
    <submittedName>
        <fullName evidence="1">Uncharacterized protein</fullName>
    </submittedName>
</protein>
<proteinExistence type="predicted"/>
<dbReference type="AlphaFoldDB" id="A0A672FPL0"/>
<evidence type="ECO:0000313" key="2">
    <source>
        <dbReference type="Proteomes" id="UP000472267"/>
    </source>
</evidence>